<reference evidence="2 3" key="1">
    <citation type="journal article" date="2013" name="Genome Announc.">
        <title>Complete Genome Sequence of Burkholderia sp. Strain RPE64, Bacterial Symbiont of the Bean Bug Riptortus pedestris.</title>
        <authorList>
            <person name="Shibata T.F."/>
            <person name="Maeda T."/>
            <person name="Nikoh N."/>
            <person name="Yamaguchi K."/>
            <person name="Oshima K."/>
            <person name="Hattori M."/>
            <person name="Nishiyama T."/>
            <person name="Hasebe M."/>
            <person name="Fukatsu T."/>
            <person name="Kikuchi Y."/>
            <person name="Shigenobu S."/>
        </authorList>
    </citation>
    <scope>NUCLEOTIDE SEQUENCE [LARGE SCALE GENOMIC DNA]</scope>
    <source>
        <plasmid evidence="2 3">p2</plasmid>
    </source>
</reference>
<keyword evidence="3" id="KW-1185">Reference proteome</keyword>
<geneLocation type="plasmid" evidence="2 3">
    <name>p2</name>
</geneLocation>
<dbReference type="HOGENOM" id="CLU_104628_1_0_4"/>
<organism evidence="2 3">
    <name type="scientific">Caballeronia insecticola</name>
    <dbReference type="NCBI Taxonomy" id="758793"/>
    <lineage>
        <taxon>Bacteria</taxon>
        <taxon>Pseudomonadati</taxon>
        <taxon>Pseudomonadota</taxon>
        <taxon>Betaproteobacteria</taxon>
        <taxon>Burkholderiales</taxon>
        <taxon>Burkholderiaceae</taxon>
        <taxon>Caballeronia</taxon>
    </lineage>
</organism>
<gene>
    <name evidence="2" type="ORF">BRPE64_ECDS01620</name>
</gene>
<feature type="transmembrane region" description="Helical" evidence="1">
    <location>
        <begin position="102"/>
        <end position="124"/>
    </location>
</feature>
<evidence type="ECO:0000313" key="2">
    <source>
        <dbReference type="EMBL" id="BAO94044.1"/>
    </source>
</evidence>
<accession>A0A060PQV3</accession>
<protein>
    <recommendedName>
        <fullName evidence="4">Transmembrane protein</fullName>
    </recommendedName>
</protein>
<proteinExistence type="predicted"/>
<keyword evidence="1" id="KW-0812">Transmembrane</keyword>
<dbReference type="EMBL" id="AP013062">
    <property type="protein sequence ID" value="BAO94044.1"/>
    <property type="molecule type" value="Genomic_DNA"/>
</dbReference>
<dbReference type="Pfam" id="PF06496">
    <property type="entry name" value="DUF1097"/>
    <property type="match status" value="1"/>
</dbReference>
<evidence type="ECO:0000313" key="3">
    <source>
        <dbReference type="Proteomes" id="UP000013966"/>
    </source>
</evidence>
<dbReference type="AlphaFoldDB" id="A0A060PQV3"/>
<evidence type="ECO:0000256" key="1">
    <source>
        <dbReference type="SAM" id="Phobius"/>
    </source>
</evidence>
<feature type="transmembrane region" description="Helical" evidence="1">
    <location>
        <begin position="136"/>
        <end position="156"/>
    </location>
</feature>
<keyword evidence="1" id="KW-1133">Transmembrane helix</keyword>
<feature type="transmembrane region" description="Helical" evidence="1">
    <location>
        <begin position="65"/>
        <end position="90"/>
    </location>
</feature>
<feature type="transmembrane region" description="Helical" evidence="1">
    <location>
        <begin position="12"/>
        <end position="45"/>
    </location>
</feature>
<sequence>MRMKKPEAYTFSIGVLAVVDTWLTGTIFPVPVWVTFIAWASFFVLGGGRAGLVKSVASNLTGLLIASLTLLCISTTSGSAIAVAVLVGIGSAAMVQASKIRLLDVLPAIVWGFASTVGTMVATGKAITTAGIANPALVAAAALVTGAVFGFVSEVVGEALQYKREHGLG</sequence>
<reference evidence="2 3" key="2">
    <citation type="journal article" date="2018" name="Int. J. Syst. Evol. Microbiol.">
        <title>Burkholderia insecticola sp. nov., a gut symbiotic bacterium of the bean bug Riptortus pedestris.</title>
        <authorList>
            <person name="Takeshita K."/>
            <person name="Tamaki H."/>
            <person name="Ohbayashi T."/>
            <person name="Meng X.-Y."/>
            <person name="Sone T."/>
            <person name="Mitani Y."/>
            <person name="Peeters C."/>
            <person name="Kikuchi Y."/>
            <person name="Vandamme P."/>
        </authorList>
    </citation>
    <scope>NUCLEOTIDE SEQUENCE [LARGE SCALE GENOMIC DNA]</scope>
    <source>
        <strain evidence="2">RPE64</strain>
        <plasmid evidence="2 3">p2</plasmid>
    </source>
</reference>
<keyword evidence="2" id="KW-0614">Plasmid</keyword>
<dbReference type="Proteomes" id="UP000013966">
    <property type="component" value="Plasmid p2"/>
</dbReference>
<dbReference type="InterPro" id="IPR009476">
    <property type="entry name" value="DUF1097"/>
</dbReference>
<dbReference type="KEGG" id="buo:BRPE64_ECDS01620"/>
<evidence type="ECO:0008006" key="4">
    <source>
        <dbReference type="Google" id="ProtNLM"/>
    </source>
</evidence>
<name>A0A060PQV3_9BURK</name>
<keyword evidence="1" id="KW-0472">Membrane</keyword>